<evidence type="ECO:0000313" key="2">
    <source>
        <dbReference type="EMBL" id="AWK85563.1"/>
    </source>
</evidence>
<keyword evidence="1" id="KW-0472">Membrane</keyword>
<proteinExistence type="predicted"/>
<sequence length="156" mass="16451">MTIMRSCLRCLHFLGLAAFLGSILGHVLTGALVEPGSAAFAWAQETKHATTRWLTVPGLLLTLLTGIALAVRTPQLLRSRWLRIKMGLALLVTLNATLILLPLGARLAAGTEEAEPLLTGEAVFGACNLLMIALVIVLAVARPRLAKTGGPLPSQA</sequence>
<dbReference type="EMBL" id="CP029352">
    <property type="protein sequence ID" value="AWK85563.1"/>
    <property type="molecule type" value="Genomic_DNA"/>
</dbReference>
<keyword evidence="3" id="KW-1185">Reference proteome</keyword>
<dbReference type="KEGG" id="azz:DEW08_04730"/>
<protein>
    <recommendedName>
        <fullName evidence="4">DUF2269 domain-containing protein</fullName>
    </recommendedName>
</protein>
<gene>
    <name evidence="2" type="ORF">DEW08_04730</name>
</gene>
<organism evidence="2 3">
    <name type="scientific">Azospirillum thermophilum</name>
    <dbReference type="NCBI Taxonomy" id="2202148"/>
    <lineage>
        <taxon>Bacteria</taxon>
        <taxon>Pseudomonadati</taxon>
        <taxon>Pseudomonadota</taxon>
        <taxon>Alphaproteobacteria</taxon>
        <taxon>Rhodospirillales</taxon>
        <taxon>Azospirillaceae</taxon>
        <taxon>Azospirillum</taxon>
    </lineage>
</organism>
<keyword evidence="1" id="KW-0812">Transmembrane</keyword>
<dbReference type="Proteomes" id="UP000245629">
    <property type="component" value="Chromosome 1"/>
</dbReference>
<evidence type="ECO:0000313" key="3">
    <source>
        <dbReference type="Proteomes" id="UP000245629"/>
    </source>
</evidence>
<evidence type="ECO:0000256" key="1">
    <source>
        <dbReference type="SAM" id="Phobius"/>
    </source>
</evidence>
<keyword evidence="1" id="KW-1133">Transmembrane helix</keyword>
<dbReference type="AlphaFoldDB" id="A0A2S2CM27"/>
<reference evidence="3" key="1">
    <citation type="submission" date="2018-05" db="EMBL/GenBank/DDBJ databases">
        <title>Azospirillum thermophila sp. nov., a novel isolated from hot spring.</title>
        <authorList>
            <person name="Zhao Z."/>
        </authorList>
    </citation>
    <scope>NUCLEOTIDE SEQUENCE [LARGE SCALE GENOMIC DNA]</scope>
    <source>
        <strain evidence="3">CFH 70021</strain>
    </source>
</reference>
<evidence type="ECO:0008006" key="4">
    <source>
        <dbReference type="Google" id="ProtNLM"/>
    </source>
</evidence>
<feature type="transmembrane region" description="Helical" evidence="1">
    <location>
        <begin position="123"/>
        <end position="141"/>
    </location>
</feature>
<accession>A0A2S2CM27</accession>
<name>A0A2S2CM27_9PROT</name>
<feature type="transmembrane region" description="Helical" evidence="1">
    <location>
        <begin position="84"/>
        <end position="103"/>
    </location>
</feature>
<feature type="transmembrane region" description="Helical" evidence="1">
    <location>
        <begin position="53"/>
        <end position="72"/>
    </location>
</feature>